<keyword evidence="7" id="KW-0472">Membrane</keyword>
<evidence type="ECO:0000256" key="3">
    <source>
        <dbReference type="ARBA" id="ARBA00022801"/>
    </source>
</evidence>
<dbReference type="InterPro" id="IPR038765">
    <property type="entry name" value="Papain-like_cys_pep_sf"/>
</dbReference>
<accession>A0A8H9GFC4</accession>
<feature type="coiled-coil region" evidence="5">
    <location>
        <begin position="72"/>
        <end position="127"/>
    </location>
</feature>
<evidence type="ECO:0000256" key="4">
    <source>
        <dbReference type="ARBA" id="ARBA00022807"/>
    </source>
</evidence>
<keyword evidence="4" id="KW-0788">Thiol protease</keyword>
<dbReference type="PROSITE" id="PS51935">
    <property type="entry name" value="NLPC_P60"/>
    <property type="match status" value="1"/>
</dbReference>
<dbReference type="SUPFAM" id="SSF54001">
    <property type="entry name" value="Cysteine proteinases"/>
    <property type="match status" value="1"/>
</dbReference>
<dbReference type="AlphaFoldDB" id="A0A8H9GFC4"/>
<dbReference type="PANTHER" id="PTHR47359:SF3">
    <property type="entry name" value="NLP_P60 DOMAIN-CONTAINING PROTEIN-RELATED"/>
    <property type="match status" value="1"/>
</dbReference>
<dbReference type="GO" id="GO:0008234">
    <property type="term" value="F:cysteine-type peptidase activity"/>
    <property type="evidence" value="ECO:0007669"/>
    <property type="project" value="UniProtKB-KW"/>
</dbReference>
<organism evidence="9 10">
    <name type="scientific">Promicromonospora citrea</name>
    <dbReference type="NCBI Taxonomy" id="43677"/>
    <lineage>
        <taxon>Bacteria</taxon>
        <taxon>Bacillati</taxon>
        <taxon>Actinomycetota</taxon>
        <taxon>Actinomycetes</taxon>
        <taxon>Micrococcales</taxon>
        <taxon>Promicromonosporaceae</taxon>
        <taxon>Promicromonospora</taxon>
    </lineage>
</organism>
<feature type="compositionally biased region" description="Pro residues" evidence="6">
    <location>
        <begin position="322"/>
        <end position="335"/>
    </location>
</feature>
<comment type="caution">
    <text evidence="9">The sequence shown here is derived from an EMBL/GenBank/DDBJ whole genome shotgun (WGS) entry which is preliminary data.</text>
</comment>
<feature type="domain" description="NlpC/P60" evidence="8">
    <location>
        <begin position="343"/>
        <end position="464"/>
    </location>
</feature>
<feature type="coiled-coil region" evidence="5">
    <location>
        <begin position="205"/>
        <end position="264"/>
    </location>
</feature>
<feature type="region of interest" description="Disordered" evidence="6">
    <location>
        <begin position="40"/>
        <end position="60"/>
    </location>
</feature>
<evidence type="ECO:0000313" key="9">
    <source>
        <dbReference type="EMBL" id="GGM19461.1"/>
    </source>
</evidence>
<reference evidence="9" key="2">
    <citation type="submission" date="2020-09" db="EMBL/GenBank/DDBJ databases">
        <authorList>
            <person name="Sun Q."/>
            <person name="Ohkuma M."/>
        </authorList>
    </citation>
    <scope>NUCLEOTIDE SEQUENCE</scope>
    <source>
        <strain evidence="9">JCM 3051</strain>
    </source>
</reference>
<dbReference type="Gene3D" id="3.90.1720.10">
    <property type="entry name" value="endopeptidase domain like (from Nostoc punctiforme)"/>
    <property type="match status" value="1"/>
</dbReference>
<evidence type="ECO:0000256" key="6">
    <source>
        <dbReference type="SAM" id="MobiDB-lite"/>
    </source>
</evidence>
<feature type="region of interest" description="Disordered" evidence="6">
    <location>
        <begin position="278"/>
        <end position="342"/>
    </location>
</feature>
<dbReference type="RefSeq" id="WP_189086949.1">
    <property type="nucleotide sequence ID" value="NZ_BMPT01000004.1"/>
</dbReference>
<name>A0A8H9GFC4_9MICO</name>
<proteinExistence type="inferred from homology"/>
<dbReference type="Proteomes" id="UP000655589">
    <property type="component" value="Unassembled WGS sequence"/>
</dbReference>
<sequence>MRQVRHGHPDGHGFGVVLALRALAAALLALGLVIPWGPVAKADPPPVRPTGAPSEQDARAARDAVAAGALDVQEAEAALAALRAGLEAAQVAAQVAAADHAEAQQAVEEAERAVAEARRAARAARAGEEEARSGLAEVYRASSRDDGLGPLGVAFEAESVSDLVGRSAAERAVQRRLGGSLTAYQEARAASEAADARWTAAQEHLDEVAAQAEQAYAAAQAAADELAARTRTAEARREALVERLARLRSTSVQIEREREAARAAAEVAAREAAAQERLERQQAVREAATAAPVTDRSGSGSGAEAGSGGAAEPPSGDRPRRPAAPEPPPVVPPPTSGVSSGSAARGVGAVAWARGRLGAPYRLGAAGPTHYDCSGLTMTSWASQGVDITRTSRSQYLAVGKVGYDALRAGDLIFYGTDPADPSSIYHVAMYTGGGMMIEATLPGRPVSENPLRLADAMPFAGRP</sequence>
<reference evidence="9" key="1">
    <citation type="journal article" date="2014" name="Int. J. Syst. Evol. Microbiol.">
        <title>Complete genome sequence of Corynebacterium casei LMG S-19264T (=DSM 44701T), isolated from a smear-ripened cheese.</title>
        <authorList>
            <consortium name="US DOE Joint Genome Institute (JGI-PGF)"/>
            <person name="Walter F."/>
            <person name="Albersmeier A."/>
            <person name="Kalinowski J."/>
            <person name="Ruckert C."/>
        </authorList>
    </citation>
    <scope>NUCLEOTIDE SEQUENCE</scope>
    <source>
        <strain evidence="9">JCM 3051</strain>
    </source>
</reference>
<keyword evidence="10" id="KW-1185">Reference proteome</keyword>
<keyword evidence="7" id="KW-1133">Transmembrane helix</keyword>
<keyword evidence="5" id="KW-0175">Coiled coil</keyword>
<evidence type="ECO:0000313" key="10">
    <source>
        <dbReference type="Proteomes" id="UP000655589"/>
    </source>
</evidence>
<keyword evidence="3" id="KW-0378">Hydrolase</keyword>
<dbReference type="InterPro" id="IPR000064">
    <property type="entry name" value="NLP_P60_dom"/>
</dbReference>
<evidence type="ECO:0000256" key="5">
    <source>
        <dbReference type="SAM" id="Coils"/>
    </source>
</evidence>
<feature type="transmembrane region" description="Helical" evidence="7">
    <location>
        <begin position="12"/>
        <end position="36"/>
    </location>
</feature>
<dbReference type="GO" id="GO:0006508">
    <property type="term" value="P:proteolysis"/>
    <property type="evidence" value="ECO:0007669"/>
    <property type="project" value="UniProtKB-KW"/>
</dbReference>
<comment type="similarity">
    <text evidence="1">Belongs to the peptidase C40 family.</text>
</comment>
<keyword evidence="2" id="KW-0645">Protease</keyword>
<protein>
    <recommendedName>
        <fullName evidence="8">NlpC/P60 domain-containing protein</fullName>
    </recommendedName>
</protein>
<dbReference type="Pfam" id="PF00877">
    <property type="entry name" value="NLPC_P60"/>
    <property type="match status" value="1"/>
</dbReference>
<gene>
    <name evidence="9" type="ORF">GCM10010102_13750</name>
</gene>
<keyword evidence="7" id="KW-0812">Transmembrane</keyword>
<dbReference type="InterPro" id="IPR051794">
    <property type="entry name" value="PG_Endopeptidase_C40"/>
</dbReference>
<dbReference type="PANTHER" id="PTHR47359">
    <property type="entry name" value="PEPTIDOGLYCAN DL-ENDOPEPTIDASE CWLO"/>
    <property type="match status" value="1"/>
</dbReference>
<evidence type="ECO:0000256" key="1">
    <source>
        <dbReference type="ARBA" id="ARBA00007074"/>
    </source>
</evidence>
<dbReference type="EMBL" id="BMPT01000004">
    <property type="protein sequence ID" value="GGM19461.1"/>
    <property type="molecule type" value="Genomic_DNA"/>
</dbReference>
<evidence type="ECO:0000256" key="2">
    <source>
        <dbReference type="ARBA" id="ARBA00022670"/>
    </source>
</evidence>
<evidence type="ECO:0000259" key="8">
    <source>
        <dbReference type="PROSITE" id="PS51935"/>
    </source>
</evidence>
<evidence type="ECO:0000256" key="7">
    <source>
        <dbReference type="SAM" id="Phobius"/>
    </source>
</evidence>
<feature type="compositionally biased region" description="Gly residues" evidence="6">
    <location>
        <begin position="299"/>
        <end position="309"/>
    </location>
</feature>